<feature type="region of interest" description="Disordered" evidence="1">
    <location>
        <begin position="1"/>
        <end position="63"/>
    </location>
</feature>
<gene>
    <name evidence="2" type="primary">ORF2092</name>
</gene>
<dbReference type="EMBL" id="HACG01000865">
    <property type="protein sequence ID" value="CEK47730.1"/>
    <property type="molecule type" value="Transcribed_RNA"/>
</dbReference>
<feature type="compositionally biased region" description="Basic and acidic residues" evidence="1">
    <location>
        <begin position="1"/>
        <end position="54"/>
    </location>
</feature>
<sequence length="122" mass="14895">FFQSTPDDKIIKKEMRRAEKENKKIEERRKKMEKQEKREKRKIEKQEKKNEKKRMQFKKKATSLSDRMVAKNWDTLVRPIETVYARPVLQMRIFPIEYTARPYSSHYRHRPHSSAGLHYATS</sequence>
<feature type="non-terminal residue" evidence="2">
    <location>
        <position position="122"/>
    </location>
</feature>
<protein>
    <submittedName>
        <fullName evidence="2">Uncharacterized protein</fullName>
    </submittedName>
</protein>
<reference evidence="2" key="1">
    <citation type="submission" date="2014-12" db="EMBL/GenBank/DDBJ databases">
        <title>Insight into the proteome of Arion vulgaris.</title>
        <authorList>
            <person name="Aradska J."/>
            <person name="Bulat T."/>
            <person name="Smidak R."/>
            <person name="Sarate P."/>
            <person name="Gangsoo J."/>
            <person name="Sialana F."/>
            <person name="Bilban M."/>
            <person name="Lubec G."/>
        </authorList>
    </citation>
    <scope>NUCLEOTIDE SEQUENCE</scope>
    <source>
        <tissue evidence="2">Skin</tissue>
    </source>
</reference>
<name>A0A0B6XWQ2_9EUPU</name>
<accession>A0A0B6XWQ2</accession>
<evidence type="ECO:0000313" key="2">
    <source>
        <dbReference type="EMBL" id="CEK47730.1"/>
    </source>
</evidence>
<proteinExistence type="predicted"/>
<dbReference type="AlphaFoldDB" id="A0A0B6XWQ2"/>
<feature type="non-terminal residue" evidence="2">
    <location>
        <position position="1"/>
    </location>
</feature>
<evidence type="ECO:0000256" key="1">
    <source>
        <dbReference type="SAM" id="MobiDB-lite"/>
    </source>
</evidence>
<organism evidence="2">
    <name type="scientific">Arion vulgaris</name>
    <dbReference type="NCBI Taxonomy" id="1028688"/>
    <lineage>
        <taxon>Eukaryota</taxon>
        <taxon>Metazoa</taxon>
        <taxon>Spiralia</taxon>
        <taxon>Lophotrochozoa</taxon>
        <taxon>Mollusca</taxon>
        <taxon>Gastropoda</taxon>
        <taxon>Heterobranchia</taxon>
        <taxon>Euthyneura</taxon>
        <taxon>Panpulmonata</taxon>
        <taxon>Eupulmonata</taxon>
        <taxon>Stylommatophora</taxon>
        <taxon>Helicina</taxon>
        <taxon>Arionoidea</taxon>
        <taxon>Arionidae</taxon>
        <taxon>Arion</taxon>
    </lineage>
</organism>